<evidence type="ECO:0000313" key="3">
    <source>
        <dbReference type="Proteomes" id="UP000735302"/>
    </source>
</evidence>
<evidence type="ECO:0000256" key="1">
    <source>
        <dbReference type="SAM" id="MobiDB-lite"/>
    </source>
</evidence>
<dbReference type="AlphaFoldDB" id="A0AAV4DMN1"/>
<evidence type="ECO:0000313" key="2">
    <source>
        <dbReference type="EMBL" id="GFO45396.1"/>
    </source>
</evidence>
<sequence length="107" mass="12631">MMMMVMTMKNKNNSNKMMIMMMMRRRRRRRRRRRVGEEEEEEEEEVIRNYIVSDFLALGPSRTRETLANLRAGLLTTAPPPLPIIVYQLCILSSTAAFHSVSTYYVL</sequence>
<gene>
    <name evidence="2" type="ORF">PoB_007190100</name>
</gene>
<dbReference type="EMBL" id="BLXT01008059">
    <property type="protein sequence ID" value="GFO45396.1"/>
    <property type="molecule type" value="Genomic_DNA"/>
</dbReference>
<protein>
    <submittedName>
        <fullName evidence="2">Uncharacterized protein</fullName>
    </submittedName>
</protein>
<feature type="region of interest" description="Disordered" evidence="1">
    <location>
        <begin position="23"/>
        <end position="43"/>
    </location>
</feature>
<reference evidence="2 3" key="1">
    <citation type="journal article" date="2021" name="Elife">
        <title>Chloroplast acquisition without the gene transfer in kleptoplastic sea slugs, Plakobranchus ocellatus.</title>
        <authorList>
            <person name="Maeda T."/>
            <person name="Takahashi S."/>
            <person name="Yoshida T."/>
            <person name="Shimamura S."/>
            <person name="Takaki Y."/>
            <person name="Nagai Y."/>
            <person name="Toyoda A."/>
            <person name="Suzuki Y."/>
            <person name="Arimoto A."/>
            <person name="Ishii H."/>
            <person name="Satoh N."/>
            <person name="Nishiyama T."/>
            <person name="Hasebe M."/>
            <person name="Maruyama T."/>
            <person name="Minagawa J."/>
            <person name="Obokata J."/>
            <person name="Shigenobu S."/>
        </authorList>
    </citation>
    <scope>NUCLEOTIDE SEQUENCE [LARGE SCALE GENOMIC DNA]</scope>
</reference>
<comment type="caution">
    <text evidence="2">The sequence shown here is derived from an EMBL/GenBank/DDBJ whole genome shotgun (WGS) entry which is preliminary data.</text>
</comment>
<keyword evidence="3" id="KW-1185">Reference proteome</keyword>
<name>A0AAV4DMN1_9GAST</name>
<proteinExistence type="predicted"/>
<feature type="compositionally biased region" description="Basic residues" evidence="1">
    <location>
        <begin position="23"/>
        <end position="34"/>
    </location>
</feature>
<accession>A0AAV4DMN1</accession>
<dbReference type="Proteomes" id="UP000735302">
    <property type="component" value="Unassembled WGS sequence"/>
</dbReference>
<organism evidence="2 3">
    <name type="scientific">Plakobranchus ocellatus</name>
    <dbReference type="NCBI Taxonomy" id="259542"/>
    <lineage>
        <taxon>Eukaryota</taxon>
        <taxon>Metazoa</taxon>
        <taxon>Spiralia</taxon>
        <taxon>Lophotrochozoa</taxon>
        <taxon>Mollusca</taxon>
        <taxon>Gastropoda</taxon>
        <taxon>Heterobranchia</taxon>
        <taxon>Euthyneura</taxon>
        <taxon>Panpulmonata</taxon>
        <taxon>Sacoglossa</taxon>
        <taxon>Placobranchoidea</taxon>
        <taxon>Plakobranchidae</taxon>
        <taxon>Plakobranchus</taxon>
    </lineage>
</organism>